<protein>
    <submittedName>
        <fullName evidence="1">Uncharacterized protein</fullName>
    </submittedName>
</protein>
<evidence type="ECO:0000313" key="1">
    <source>
        <dbReference type="EMBL" id="MBC3951551.1"/>
    </source>
</evidence>
<evidence type="ECO:0000313" key="2">
    <source>
        <dbReference type="Proteomes" id="UP000651852"/>
    </source>
</evidence>
<sequence>MFYLPLVEFMRYPARSGLQAAMWFITAQHAWPALDQRIAVATRKL</sequence>
<dbReference type="Proteomes" id="UP000651852">
    <property type="component" value="Unassembled WGS sequence"/>
</dbReference>
<dbReference type="EMBL" id="JACONW010000087">
    <property type="protein sequence ID" value="MBC3951551.1"/>
    <property type="molecule type" value="Genomic_DNA"/>
</dbReference>
<accession>A0ABR7B2Z4</accession>
<keyword evidence="2" id="KW-1185">Reference proteome</keyword>
<reference evidence="1 2" key="1">
    <citation type="submission" date="2020-08" db="EMBL/GenBank/DDBJ databases">
        <title>Putative novel bacterial strains isolated from necrotic wheat leaf tissues caused by Xanthomonas translucens.</title>
        <authorList>
            <person name="Tambong J.T."/>
        </authorList>
    </citation>
    <scope>NUCLEOTIDE SEQUENCE [LARGE SCALE GENOMIC DNA]</scope>
    <source>
        <strain evidence="1 2">DOAB 1069</strain>
    </source>
</reference>
<dbReference type="RefSeq" id="WP_187522241.1">
    <property type="nucleotide sequence ID" value="NZ_JACONW010000087.1"/>
</dbReference>
<gene>
    <name evidence="1" type="ORF">H8S59_17415</name>
</gene>
<proteinExistence type="predicted"/>
<name>A0ABR7B2Z4_9PSED</name>
<organism evidence="1 2">
    <name type="scientific">Pseudomonas folii</name>
    <dbReference type="NCBI Taxonomy" id="2762593"/>
    <lineage>
        <taxon>Bacteria</taxon>
        <taxon>Pseudomonadati</taxon>
        <taxon>Pseudomonadota</taxon>
        <taxon>Gammaproteobacteria</taxon>
        <taxon>Pseudomonadales</taxon>
        <taxon>Pseudomonadaceae</taxon>
        <taxon>Pseudomonas</taxon>
    </lineage>
</organism>
<comment type="caution">
    <text evidence="1">The sequence shown here is derived from an EMBL/GenBank/DDBJ whole genome shotgun (WGS) entry which is preliminary data.</text>
</comment>